<feature type="signal peptide" evidence="1">
    <location>
        <begin position="1"/>
        <end position="20"/>
    </location>
</feature>
<evidence type="ECO:0000256" key="1">
    <source>
        <dbReference type="SAM" id="SignalP"/>
    </source>
</evidence>
<organism evidence="2 3">
    <name type="scientific">Lasiosphaeris hirsuta</name>
    <dbReference type="NCBI Taxonomy" id="260670"/>
    <lineage>
        <taxon>Eukaryota</taxon>
        <taxon>Fungi</taxon>
        <taxon>Dikarya</taxon>
        <taxon>Ascomycota</taxon>
        <taxon>Pezizomycotina</taxon>
        <taxon>Sordariomycetes</taxon>
        <taxon>Sordariomycetidae</taxon>
        <taxon>Sordariales</taxon>
        <taxon>Lasiosphaeriaceae</taxon>
        <taxon>Lasiosphaeris</taxon>
    </lineage>
</organism>
<dbReference type="EMBL" id="JAUKUA010000002">
    <property type="protein sequence ID" value="KAK0724651.1"/>
    <property type="molecule type" value="Genomic_DNA"/>
</dbReference>
<protein>
    <submittedName>
        <fullName evidence="2">Uncharacterized protein</fullName>
    </submittedName>
</protein>
<dbReference type="Proteomes" id="UP001172102">
    <property type="component" value="Unassembled WGS sequence"/>
</dbReference>
<keyword evidence="1" id="KW-0732">Signal</keyword>
<feature type="chain" id="PRO_5041218732" evidence="1">
    <location>
        <begin position="21"/>
        <end position="187"/>
    </location>
</feature>
<sequence>MLNLVHILTATLALSAGVVGITIPANQTEGVYTVTTGADGQDVFVRIGDITPGPLTEAAAISGPGRLGRRATTWPQKTNPICPEARYLKHYDFYDGGAWQGFYSSCQSVGDTRFKNGKAVYAFWGGAVAYMCSYQSNPCNVQEWVDAVNWVQNSCRGVDGPYFAPGYLSIPAWKKAYGYANSETSFC</sequence>
<accession>A0AA40AZ66</accession>
<evidence type="ECO:0000313" key="2">
    <source>
        <dbReference type="EMBL" id="KAK0724651.1"/>
    </source>
</evidence>
<gene>
    <name evidence="2" type="ORF">B0H67DRAFT_607143</name>
</gene>
<proteinExistence type="predicted"/>
<reference evidence="2" key="1">
    <citation type="submission" date="2023-06" db="EMBL/GenBank/DDBJ databases">
        <title>Genome-scale phylogeny and comparative genomics of the fungal order Sordariales.</title>
        <authorList>
            <consortium name="Lawrence Berkeley National Laboratory"/>
            <person name="Hensen N."/>
            <person name="Bonometti L."/>
            <person name="Westerberg I."/>
            <person name="Brannstrom I.O."/>
            <person name="Guillou S."/>
            <person name="Cros-Aarteil S."/>
            <person name="Calhoun S."/>
            <person name="Haridas S."/>
            <person name="Kuo A."/>
            <person name="Mondo S."/>
            <person name="Pangilinan J."/>
            <person name="Riley R."/>
            <person name="Labutti K."/>
            <person name="Andreopoulos B."/>
            <person name="Lipzen A."/>
            <person name="Chen C."/>
            <person name="Yanf M."/>
            <person name="Daum C."/>
            <person name="Ng V."/>
            <person name="Clum A."/>
            <person name="Steindorff A."/>
            <person name="Ohm R."/>
            <person name="Martin F."/>
            <person name="Silar P."/>
            <person name="Natvig D."/>
            <person name="Lalanne C."/>
            <person name="Gautier V."/>
            <person name="Ament-Velasquez S.L."/>
            <person name="Kruys A."/>
            <person name="Hutchinson M.I."/>
            <person name="Powell A.J."/>
            <person name="Barry K."/>
            <person name="Miller A.N."/>
            <person name="Grigoriev I.V."/>
            <person name="Debuchy R."/>
            <person name="Gladieux P."/>
            <person name="Thoren M.H."/>
            <person name="Johannesson H."/>
        </authorList>
    </citation>
    <scope>NUCLEOTIDE SEQUENCE</scope>
    <source>
        <strain evidence="2">SMH4607-1</strain>
    </source>
</reference>
<keyword evidence="3" id="KW-1185">Reference proteome</keyword>
<evidence type="ECO:0000313" key="3">
    <source>
        <dbReference type="Proteomes" id="UP001172102"/>
    </source>
</evidence>
<comment type="caution">
    <text evidence="2">The sequence shown here is derived from an EMBL/GenBank/DDBJ whole genome shotgun (WGS) entry which is preliminary data.</text>
</comment>
<dbReference type="AlphaFoldDB" id="A0AA40AZ66"/>
<name>A0AA40AZ66_9PEZI</name>